<accession>A0A1I2TMP4</accession>
<feature type="transmembrane region" description="Helical" evidence="1">
    <location>
        <begin position="6"/>
        <end position="26"/>
    </location>
</feature>
<dbReference type="Pfam" id="PF05437">
    <property type="entry name" value="AzlD"/>
    <property type="match status" value="1"/>
</dbReference>
<evidence type="ECO:0000256" key="1">
    <source>
        <dbReference type="SAM" id="Phobius"/>
    </source>
</evidence>
<keyword evidence="1" id="KW-0812">Transmembrane</keyword>
<dbReference type="RefSeq" id="WP_092471535.1">
    <property type="nucleotide sequence ID" value="NZ_FOOX01000007.1"/>
</dbReference>
<proteinExistence type="predicted"/>
<dbReference type="OrthoDB" id="9811308at2"/>
<dbReference type="Proteomes" id="UP000199337">
    <property type="component" value="Unassembled WGS sequence"/>
</dbReference>
<feature type="transmembrane region" description="Helical" evidence="1">
    <location>
        <begin position="68"/>
        <end position="96"/>
    </location>
</feature>
<dbReference type="AlphaFoldDB" id="A0A1I2TMP4"/>
<dbReference type="STRING" id="341036.SAMN05660649_02337"/>
<evidence type="ECO:0000313" key="2">
    <source>
        <dbReference type="EMBL" id="SFG66083.1"/>
    </source>
</evidence>
<reference evidence="3" key="1">
    <citation type="submission" date="2016-10" db="EMBL/GenBank/DDBJ databases">
        <authorList>
            <person name="Varghese N."/>
            <person name="Submissions S."/>
        </authorList>
    </citation>
    <scope>NUCLEOTIDE SEQUENCE [LARGE SCALE GENOMIC DNA]</scope>
    <source>
        <strain evidence="3">DSM 17038</strain>
    </source>
</reference>
<name>A0A1I2TMP4_9FIRM</name>
<protein>
    <submittedName>
        <fullName evidence="2">Branched-chain amino acid transport protein</fullName>
    </submittedName>
</protein>
<dbReference type="InterPro" id="IPR008407">
    <property type="entry name" value="Brnchd-chn_aa_trnsp_AzlD"/>
</dbReference>
<organism evidence="2 3">
    <name type="scientific">Desulfotruncus arcticus DSM 17038</name>
    <dbReference type="NCBI Taxonomy" id="1121424"/>
    <lineage>
        <taxon>Bacteria</taxon>
        <taxon>Bacillati</taxon>
        <taxon>Bacillota</taxon>
        <taxon>Clostridia</taxon>
        <taxon>Eubacteriales</taxon>
        <taxon>Desulfallaceae</taxon>
        <taxon>Desulfotruncus</taxon>
    </lineage>
</organism>
<gene>
    <name evidence="2" type="ORF">SAMN05660649_02337</name>
</gene>
<keyword evidence="1" id="KW-1133">Transmembrane helix</keyword>
<evidence type="ECO:0000313" key="3">
    <source>
        <dbReference type="Proteomes" id="UP000199337"/>
    </source>
</evidence>
<keyword evidence="1" id="KW-0472">Membrane</keyword>
<dbReference type="EMBL" id="FOOX01000007">
    <property type="protein sequence ID" value="SFG66083.1"/>
    <property type="molecule type" value="Genomic_DNA"/>
</dbReference>
<feature type="transmembrane region" description="Helical" evidence="1">
    <location>
        <begin position="38"/>
        <end position="56"/>
    </location>
</feature>
<sequence length="101" mass="10985">MDNLLLLVIGMGVVTYIPRMLPMVLLQNIQLPPFWKRFLRYIPYSAIGALIFPGILSSTSSTGSAVAGGIVAVILAYLKVNLIVVVFGGILGAFCWELFLK</sequence>
<keyword evidence="3" id="KW-1185">Reference proteome</keyword>